<dbReference type="InterPro" id="IPR005490">
    <property type="entry name" value="LD_TPept_cat_dom"/>
</dbReference>
<dbReference type="Proteomes" id="UP000569329">
    <property type="component" value="Unassembled WGS sequence"/>
</dbReference>
<evidence type="ECO:0000256" key="7">
    <source>
        <dbReference type="SAM" id="MobiDB-lite"/>
    </source>
</evidence>
<feature type="domain" description="L,D-TPase catalytic" evidence="8">
    <location>
        <begin position="165"/>
        <end position="283"/>
    </location>
</feature>
<reference evidence="9 10" key="1">
    <citation type="submission" date="2020-07" db="EMBL/GenBank/DDBJ databases">
        <title>Sequencing the genomes of 1000 actinobacteria strains.</title>
        <authorList>
            <person name="Klenk H.-P."/>
        </authorList>
    </citation>
    <scope>NUCLEOTIDE SEQUENCE [LARGE SCALE GENOMIC DNA]</scope>
    <source>
        <strain evidence="9 10">DSM 45975</strain>
    </source>
</reference>
<dbReference type="PANTHER" id="PTHR30582">
    <property type="entry name" value="L,D-TRANSPEPTIDASE"/>
    <property type="match status" value="1"/>
</dbReference>
<dbReference type="PROSITE" id="PS51257">
    <property type="entry name" value="PROKAR_LIPOPROTEIN"/>
    <property type="match status" value="1"/>
</dbReference>
<evidence type="ECO:0000256" key="3">
    <source>
        <dbReference type="ARBA" id="ARBA00022960"/>
    </source>
</evidence>
<evidence type="ECO:0000256" key="1">
    <source>
        <dbReference type="ARBA" id="ARBA00004752"/>
    </source>
</evidence>
<dbReference type="EMBL" id="JACGWZ010000008">
    <property type="protein sequence ID" value="MBA8827460.1"/>
    <property type="molecule type" value="Genomic_DNA"/>
</dbReference>
<organism evidence="9 10">
    <name type="scientific">Halosaccharopolyspora lacisalsi</name>
    <dbReference type="NCBI Taxonomy" id="1000566"/>
    <lineage>
        <taxon>Bacteria</taxon>
        <taxon>Bacillati</taxon>
        <taxon>Actinomycetota</taxon>
        <taxon>Actinomycetes</taxon>
        <taxon>Pseudonocardiales</taxon>
        <taxon>Pseudonocardiaceae</taxon>
        <taxon>Halosaccharopolyspora</taxon>
    </lineage>
</organism>
<proteinExistence type="predicted"/>
<dbReference type="GO" id="GO:0008360">
    <property type="term" value="P:regulation of cell shape"/>
    <property type="evidence" value="ECO:0007669"/>
    <property type="project" value="UniProtKB-UniRule"/>
</dbReference>
<dbReference type="GO" id="GO:0016740">
    <property type="term" value="F:transferase activity"/>
    <property type="evidence" value="ECO:0007669"/>
    <property type="project" value="UniProtKB-KW"/>
</dbReference>
<dbReference type="GO" id="GO:0005576">
    <property type="term" value="C:extracellular region"/>
    <property type="evidence" value="ECO:0007669"/>
    <property type="project" value="TreeGrafter"/>
</dbReference>
<name>A0A839E338_9PSEU</name>
<evidence type="ECO:0000313" key="9">
    <source>
        <dbReference type="EMBL" id="MBA8827460.1"/>
    </source>
</evidence>
<dbReference type="UniPathway" id="UPA00219"/>
<feature type="active site" description="Proton donor/acceptor" evidence="6">
    <location>
        <position position="244"/>
    </location>
</feature>
<evidence type="ECO:0000256" key="2">
    <source>
        <dbReference type="ARBA" id="ARBA00022679"/>
    </source>
</evidence>
<evidence type="ECO:0000256" key="6">
    <source>
        <dbReference type="PROSITE-ProRule" id="PRU01373"/>
    </source>
</evidence>
<dbReference type="PROSITE" id="PS52029">
    <property type="entry name" value="LD_TPASE"/>
    <property type="match status" value="1"/>
</dbReference>
<dbReference type="AlphaFoldDB" id="A0A839E338"/>
<gene>
    <name evidence="9" type="ORF">FHX42_004856</name>
</gene>
<protein>
    <submittedName>
        <fullName evidence="9">Lipoprotein-anchoring transpeptidase ErfK/SrfK</fullName>
    </submittedName>
</protein>
<keyword evidence="4 6" id="KW-0573">Peptidoglycan synthesis</keyword>
<keyword evidence="5 6" id="KW-0961">Cell wall biogenesis/degradation</keyword>
<dbReference type="GO" id="GO:0071555">
    <property type="term" value="P:cell wall organization"/>
    <property type="evidence" value="ECO:0007669"/>
    <property type="project" value="UniProtKB-UniRule"/>
</dbReference>
<accession>A0A839E338</accession>
<keyword evidence="3 6" id="KW-0133">Cell shape</keyword>
<feature type="region of interest" description="Disordered" evidence="7">
    <location>
        <begin position="34"/>
        <end position="68"/>
    </location>
</feature>
<feature type="compositionally biased region" description="Pro residues" evidence="7">
    <location>
        <begin position="42"/>
        <end position="56"/>
    </location>
</feature>
<evidence type="ECO:0000256" key="4">
    <source>
        <dbReference type="ARBA" id="ARBA00022984"/>
    </source>
</evidence>
<comment type="pathway">
    <text evidence="1 6">Cell wall biogenesis; peptidoglycan biosynthesis.</text>
</comment>
<sequence length="283" mass="29832">MEVPRIHLLPAGRRRAVAVVGVLLLGLASGCSSAVSVSPQETTPPKPVSSKPAPPKPEPRRVDPATLPAATTFGTTADAVPDPDPRAGTNGIVLRVKQEVTVHDAPRGTPVARLPATQFESPTWVPIVEERGDWARVLLPSRPNGSTGWVRIGVSAPVSKARTPYVVEVDIDARRLVVRKSGREIGTWTVGVGAPGTRTPRGRTFILANIRETVTDFSPIVLPLGTHSATLTTYGGGPGTVALHGWPDPSVFGTASSDGCVRVPKDALRLLRSLPLGTLVLLR</sequence>
<dbReference type="GO" id="GO:0018104">
    <property type="term" value="P:peptidoglycan-protein cross-linking"/>
    <property type="evidence" value="ECO:0007669"/>
    <property type="project" value="TreeGrafter"/>
</dbReference>
<evidence type="ECO:0000256" key="5">
    <source>
        <dbReference type="ARBA" id="ARBA00023316"/>
    </source>
</evidence>
<dbReference type="SUPFAM" id="SSF141523">
    <property type="entry name" value="L,D-transpeptidase catalytic domain-like"/>
    <property type="match status" value="1"/>
</dbReference>
<feature type="active site" description="Nucleophile" evidence="6">
    <location>
        <position position="260"/>
    </location>
</feature>
<keyword evidence="10" id="KW-1185">Reference proteome</keyword>
<keyword evidence="2" id="KW-0808">Transferase</keyword>
<dbReference type="PANTHER" id="PTHR30582:SF2">
    <property type="entry name" value="L,D-TRANSPEPTIDASE YCIB-RELATED"/>
    <property type="match status" value="1"/>
</dbReference>
<keyword evidence="9" id="KW-0449">Lipoprotein</keyword>
<comment type="caution">
    <text evidence="9">The sequence shown here is derived from an EMBL/GenBank/DDBJ whole genome shotgun (WGS) entry which is preliminary data.</text>
</comment>
<dbReference type="Gene3D" id="2.40.440.10">
    <property type="entry name" value="L,D-transpeptidase catalytic domain-like"/>
    <property type="match status" value="1"/>
</dbReference>
<dbReference type="Pfam" id="PF03734">
    <property type="entry name" value="YkuD"/>
    <property type="match status" value="1"/>
</dbReference>
<dbReference type="RefSeq" id="WP_182546640.1">
    <property type="nucleotide sequence ID" value="NZ_JACGWZ010000008.1"/>
</dbReference>
<evidence type="ECO:0000259" key="8">
    <source>
        <dbReference type="PROSITE" id="PS52029"/>
    </source>
</evidence>
<dbReference type="InterPro" id="IPR038063">
    <property type="entry name" value="Transpep_catalytic_dom"/>
</dbReference>
<dbReference type="InterPro" id="IPR050979">
    <property type="entry name" value="LD-transpeptidase"/>
</dbReference>
<dbReference type="GO" id="GO:0071972">
    <property type="term" value="F:peptidoglycan L,D-transpeptidase activity"/>
    <property type="evidence" value="ECO:0007669"/>
    <property type="project" value="TreeGrafter"/>
</dbReference>
<evidence type="ECO:0000313" key="10">
    <source>
        <dbReference type="Proteomes" id="UP000569329"/>
    </source>
</evidence>
<dbReference type="CDD" id="cd16913">
    <property type="entry name" value="YkuD_like"/>
    <property type="match status" value="1"/>
</dbReference>